<dbReference type="EC" id="3.6.3.5" evidence="3"/>
<dbReference type="EC" id="3.6.3.4" evidence="3"/>
<dbReference type="AlphaFoldDB" id="A0A6J4HVL4"/>
<reference evidence="3" key="1">
    <citation type="submission" date="2020-02" db="EMBL/GenBank/DDBJ databases">
        <authorList>
            <person name="Meier V. D."/>
        </authorList>
    </citation>
    <scope>NUCLEOTIDE SEQUENCE</scope>
    <source>
        <strain evidence="3">AVDCRST_MAG42</strain>
    </source>
</reference>
<accession>A0A6J4HVL4</accession>
<feature type="signal peptide" evidence="1">
    <location>
        <begin position="1"/>
        <end position="25"/>
    </location>
</feature>
<evidence type="ECO:0000259" key="2">
    <source>
        <dbReference type="Pfam" id="PF19335"/>
    </source>
</evidence>
<proteinExistence type="predicted"/>
<dbReference type="InterPro" id="IPR045800">
    <property type="entry name" value="HMBD"/>
</dbReference>
<dbReference type="Pfam" id="PF19335">
    <property type="entry name" value="HMBD"/>
    <property type="match status" value="1"/>
</dbReference>
<evidence type="ECO:0000256" key="1">
    <source>
        <dbReference type="SAM" id="SignalP"/>
    </source>
</evidence>
<evidence type="ECO:0000313" key="3">
    <source>
        <dbReference type="EMBL" id="CAA9234676.1"/>
    </source>
</evidence>
<keyword evidence="3" id="KW-0378">Hydrolase</keyword>
<sequence length="327" mass="35228">MKYSFESAVVAMLASVALISVTARAQHSHGGDGHGAHATIKTEVLPNENHVAGKTAPTVVRLTGPNGNPVTLADLREAHTEKLHLLIVDESLTDYHHEHPVPAEKPGEYRFEFTPKHGGTYHIWADLLPAASGKQEYSKTLLKVQGPAGTPQHTTNATAEVDGFRFTWTTEDDKPLRVGESALVKVRVTGSDAKPFNQLEPVMGAYAHMVAFPTTLETVTHVHPTGPEPTKKTERGGPDLSFHVVPEQAGYQKFYLQTQIGGRDKFAAFGVDVAAGSASAADADAMYTCPMHPEVRQKGPGKCPKCGGMALVPEKKSDKENAHDHSH</sequence>
<dbReference type="EC" id="3.6.3.3" evidence="3"/>
<dbReference type="GO" id="GO:0016787">
    <property type="term" value="F:hydrolase activity"/>
    <property type="evidence" value="ECO:0007669"/>
    <property type="project" value="UniProtKB-KW"/>
</dbReference>
<feature type="chain" id="PRO_5026652319" evidence="1">
    <location>
        <begin position="26"/>
        <end position="327"/>
    </location>
</feature>
<feature type="domain" description="Heavy metal binding" evidence="2">
    <location>
        <begin position="287"/>
        <end position="313"/>
    </location>
</feature>
<dbReference type="EMBL" id="CADCTA010000056">
    <property type="protein sequence ID" value="CAA9234676.1"/>
    <property type="molecule type" value="Genomic_DNA"/>
</dbReference>
<organism evidence="3">
    <name type="scientific">uncultured Chthoniobacterales bacterium</name>
    <dbReference type="NCBI Taxonomy" id="1836801"/>
    <lineage>
        <taxon>Bacteria</taxon>
        <taxon>Pseudomonadati</taxon>
        <taxon>Verrucomicrobiota</taxon>
        <taxon>Spartobacteria</taxon>
        <taxon>Chthoniobacterales</taxon>
        <taxon>environmental samples</taxon>
    </lineage>
</organism>
<protein>
    <submittedName>
        <fullName evidence="3">Lead, cadmium, zinc and mercury transporting ATPase Copper-translocating P-type ATPase</fullName>
        <ecNumber evidence="3">3.6.3.3</ecNumber>
        <ecNumber evidence="3">3.6.3.4</ecNumber>
        <ecNumber evidence="3">3.6.3.5</ecNumber>
    </submittedName>
</protein>
<keyword evidence="1" id="KW-0732">Signal</keyword>
<dbReference type="GO" id="GO:0046872">
    <property type="term" value="F:metal ion binding"/>
    <property type="evidence" value="ECO:0007669"/>
    <property type="project" value="InterPro"/>
</dbReference>
<name>A0A6J4HVL4_9BACT</name>
<gene>
    <name evidence="3" type="ORF">AVDCRST_MAG42-1328</name>
</gene>